<evidence type="ECO:0000313" key="2">
    <source>
        <dbReference type="Proteomes" id="UP001165101"/>
    </source>
</evidence>
<accession>A0ACB5TLN7</accession>
<evidence type="ECO:0000313" key="1">
    <source>
        <dbReference type="EMBL" id="GME90544.1"/>
    </source>
</evidence>
<sequence>MEGALDRFSQFFISPLFDKNCKDREINAVDSENKKNLQSDLWRLYQLSKSLTNPIHPYCKFSTGNKITLGDDPIKKNVDVREVLMNFHKNYYSANIMKLVILSNKDLNTLTNWAIENFSNVKNKNVERPFYKESPFNTNNYSSKLIKAKPIMESRNLEISFPVPDSSPFWKSSPTKYLSHLLGHESEGSLLYNFKEKSWANGLSCGSMGISSGFSNFVMSIELTPLGLENYKSIITDVFKYIQMLKIEGPKEWVFTEIRDDSITSFKFKQKGSASSTVSRLAGTLHNLKYHNTSSDLPKESFTDIPEFETIPPEFLLSSSSIVREYNPDLISKFLSYLNSENLKITLVSKNFKDESLNLTEKWYGTKYSIEDIDIELMENLKKISNETEISDSVYHLPEKNEFIPTNFDLVKSKHIDDKEDKYKKYPKLIKSTQFCNIWFKTSTELGGPRSSITLKFNLPGSSSTPLNSSLLSIFIELLEDELNSVSYLANMSGLSQQFNLARDGMSLEIYGFSHKLDRLLIRLIDTVVKFINEDSMWDDKRLKRFEIIREKIHRSLKNFGYSVPYNQVGPMISSLINENAWLISDELESFSGVNYKTLRSFVNNLFSSCYIEILVVGNYDNKQALKLSNLIESRVFEAESKSDNKETENNNNNKIDNLGSFILTDSQFTRGRSLDLPLNKTFHYIKPNDDPNNINSCIESYIQLGKFDNYRDRVITELIAQILHEPFFNRLRTNEQLGYVVFSGLRETRTTFGLRLLIQSERSTSYLLSRIESFLKKLKYELNNNLTIEEFEKHVNAVIQKKLQKPKNLKEEKIRYWNRIATGFYDFNRRETDINILKSIKIEELIKFFNDKVINDESNGKIIVHLQSQKIPKISIQKIIKSNISNYIFENIELNDLNIKSTDIDSLVDKLIGEEDKFDLTGDEVESLINNIINSDLFNEIFTTDFKFKNEMKDYIISESKNTYPLVSDETNELVSHIGEFKTKVPLTVAAYPMIDLKEYYDRDIILSKL</sequence>
<organism evidence="1 2">
    <name type="scientific">Candida boidinii</name>
    <name type="common">Yeast</name>
    <dbReference type="NCBI Taxonomy" id="5477"/>
    <lineage>
        <taxon>Eukaryota</taxon>
        <taxon>Fungi</taxon>
        <taxon>Dikarya</taxon>
        <taxon>Ascomycota</taxon>
        <taxon>Saccharomycotina</taxon>
        <taxon>Pichiomycetes</taxon>
        <taxon>Pichiales</taxon>
        <taxon>Pichiaceae</taxon>
        <taxon>Ogataea</taxon>
        <taxon>Ogataea/Candida clade</taxon>
    </lineage>
</organism>
<proteinExistence type="predicted"/>
<protein>
    <submittedName>
        <fullName evidence="1">Unnamed protein product</fullName>
    </submittedName>
</protein>
<dbReference type="EMBL" id="BSXV01000769">
    <property type="protein sequence ID" value="GME90544.1"/>
    <property type="molecule type" value="Genomic_DNA"/>
</dbReference>
<reference evidence="1" key="1">
    <citation type="submission" date="2023-04" db="EMBL/GenBank/DDBJ databases">
        <title>Candida boidinii NBRC 1967.</title>
        <authorList>
            <person name="Ichikawa N."/>
            <person name="Sato H."/>
            <person name="Tonouchi N."/>
        </authorList>
    </citation>
    <scope>NUCLEOTIDE SEQUENCE</scope>
    <source>
        <strain evidence="1">NBRC 1967</strain>
    </source>
</reference>
<name>A0ACB5TLN7_CANBO</name>
<dbReference type="Proteomes" id="UP001165101">
    <property type="component" value="Unassembled WGS sequence"/>
</dbReference>
<gene>
    <name evidence="1" type="ORF">Cboi01_000189200</name>
</gene>
<comment type="caution">
    <text evidence="1">The sequence shown here is derived from an EMBL/GenBank/DDBJ whole genome shotgun (WGS) entry which is preliminary data.</text>
</comment>
<keyword evidence="2" id="KW-1185">Reference proteome</keyword>